<keyword evidence="2" id="KW-1185">Reference proteome</keyword>
<name>A0ACB7ZQ03_9ERIC</name>
<reference evidence="1 2" key="1">
    <citation type="journal article" date="2021" name="Hortic Res">
        <title>High-quality reference genome and annotation aids understanding of berry development for evergreen blueberry (Vaccinium darrowii).</title>
        <authorList>
            <person name="Yu J."/>
            <person name="Hulse-Kemp A.M."/>
            <person name="Babiker E."/>
            <person name="Staton M."/>
        </authorList>
    </citation>
    <scope>NUCLEOTIDE SEQUENCE [LARGE SCALE GENOMIC DNA]</scope>
    <source>
        <strain evidence="2">cv. NJ 8807/NJ 8810</strain>
        <tissue evidence="1">Young leaf</tissue>
    </source>
</reference>
<accession>A0ACB7ZQ03</accession>
<organism evidence="1 2">
    <name type="scientific">Vaccinium darrowii</name>
    <dbReference type="NCBI Taxonomy" id="229202"/>
    <lineage>
        <taxon>Eukaryota</taxon>
        <taxon>Viridiplantae</taxon>
        <taxon>Streptophyta</taxon>
        <taxon>Embryophyta</taxon>
        <taxon>Tracheophyta</taxon>
        <taxon>Spermatophyta</taxon>
        <taxon>Magnoliopsida</taxon>
        <taxon>eudicotyledons</taxon>
        <taxon>Gunneridae</taxon>
        <taxon>Pentapetalae</taxon>
        <taxon>asterids</taxon>
        <taxon>Ericales</taxon>
        <taxon>Ericaceae</taxon>
        <taxon>Vaccinioideae</taxon>
        <taxon>Vaccinieae</taxon>
        <taxon>Vaccinium</taxon>
    </lineage>
</organism>
<dbReference type="Proteomes" id="UP000828048">
    <property type="component" value="Chromosome 9"/>
</dbReference>
<comment type="caution">
    <text evidence="1">The sequence shown here is derived from an EMBL/GenBank/DDBJ whole genome shotgun (WGS) entry which is preliminary data.</text>
</comment>
<dbReference type="EMBL" id="CM037159">
    <property type="protein sequence ID" value="KAH7867200.1"/>
    <property type="molecule type" value="Genomic_DNA"/>
</dbReference>
<gene>
    <name evidence="1" type="ORF">Vadar_030353</name>
</gene>
<evidence type="ECO:0000313" key="2">
    <source>
        <dbReference type="Proteomes" id="UP000828048"/>
    </source>
</evidence>
<sequence length="359" mass="41409">MEGEVRLQIASADHYQNHRHHITEDDLIEILIRSKTHKGCLLLQHFNDDAKQYGYALFLDPTLSSVEYHDINHLNQTSDPLIDEDCKLVLIQKFENSWLRGVHYDDYEDRERVDAMLYTLSTNSWRHLDGLESLPHGNFLSSSSSHMYLNGVYYWLAEYGFDMDYSCAVIAFDMRKEVFREISGPPIPQSETQFAWSLCELARYDDHIALNSLKEFGHGGMDRWMDIWVMQDEEGTWVKKFKLGSLPGLVWHLGFLNTGKLLMVTDASFPEFLTNHSQLVVYDPYNQEIRELGPKGTGKHFSAGVYYESLVSVKGGKNQRKGKLSEISVKDFLLPDVRSQFVSQLVLMMDPPMWVANPP</sequence>
<protein>
    <submittedName>
        <fullName evidence="1">Uncharacterized protein</fullName>
    </submittedName>
</protein>
<evidence type="ECO:0000313" key="1">
    <source>
        <dbReference type="EMBL" id="KAH7867200.1"/>
    </source>
</evidence>
<proteinExistence type="predicted"/>